<feature type="transmembrane region" description="Helical" evidence="6">
    <location>
        <begin position="112"/>
        <end position="129"/>
    </location>
</feature>
<sequence length="142" mass="16587">MNIKILSGVSQFPKKNSTHHRFIPFFANHSNAINIVMLRIFRQVALWEAISTIFLFFVAMPVKYVLPRFMEIPDDIRLGTVRIAGSIHGFLVVIFVVLLIACWQSYNWKFKRVVMYFAASLIPIVSFWVERDVLKIINKEKI</sequence>
<keyword evidence="4 6" id="KW-1133">Transmembrane helix</keyword>
<dbReference type="Proteomes" id="UP000245627">
    <property type="component" value="Unassembled WGS sequence"/>
</dbReference>
<feature type="transmembrane region" description="Helical" evidence="6">
    <location>
        <begin position="44"/>
        <end position="66"/>
    </location>
</feature>
<gene>
    <name evidence="8" type="ORF">DC487_00020</name>
</gene>
<accession>A0A2T8HNV9</accession>
<feature type="transmembrane region" description="Helical" evidence="6">
    <location>
        <begin position="87"/>
        <end position="106"/>
    </location>
</feature>
<comment type="subcellular location">
    <subcellularLocation>
        <location evidence="1">Cell membrane</location>
        <topology evidence="1">Multi-pass membrane protein</topology>
    </subcellularLocation>
</comment>
<evidence type="ECO:0000256" key="5">
    <source>
        <dbReference type="ARBA" id="ARBA00023136"/>
    </source>
</evidence>
<comment type="caution">
    <text evidence="8">The sequence shown here is derived from an EMBL/GenBank/DDBJ whole genome shotgun (WGS) entry which is preliminary data.</text>
</comment>
<dbReference type="OrthoDB" id="1121311at2"/>
<dbReference type="GO" id="GO:0005886">
    <property type="term" value="C:plasma membrane"/>
    <property type="evidence" value="ECO:0007669"/>
    <property type="project" value="UniProtKB-SubCell"/>
</dbReference>
<dbReference type="PANTHER" id="PTHR40077:SF2">
    <property type="entry name" value="MEMBRANE PROTEIN"/>
    <property type="match status" value="1"/>
</dbReference>
<keyword evidence="9" id="KW-1185">Reference proteome</keyword>
<dbReference type="NCBIfam" id="TIGR03954">
    <property type="entry name" value="integ_memb_HG"/>
    <property type="match status" value="1"/>
</dbReference>
<reference evidence="8 9" key="1">
    <citation type="submission" date="2018-04" db="EMBL/GenBank/DDBJ databases">
        <title>Sphingobacterium cortibacter sp. nov.</title>
        <authorList>
            <person name="Li Y."/>
        </authorList>
    </citation>
    <scope>NUCLEOTIDE SEQUENCE [LARGE SCALE GENOMIC DNA]</scope>
    <source>
        <strain evidence="8 9">2c-3</strain>
    </source>
</reference>
<evidence type="ECO:0000313" key="9">
    <source>
        <dbReference type="Proteomes" id="UP000245627"/>
    </source>
</evidence>
<name>A0A2T8HNV9_9SPHI</name>
<organism evidence="8 9">
    <name type="scientific">Sphingobacterium corticibacter</name>
    <dbReference type="NCBI Taxonomy" id="2171749"/>
    <lineage>
        <taxon>Bacteria</taxon>
        <taxon>Pseudomonadati</taxon>
        <taxon>Bacteroidota</taxon>
        <taxon>Sphingobacteriia</taxon>
        <taxon>Sphingobacteriales</taxon>
        <taxon>Sphingobacteriaceae</taxon>
        <taxon>Sphingobacterium</taxon>
    </lineage>
</organism>
<dbReference type="InterPro" id="IPR023845">
    <property type="entry name" value="DUF3817_TM"/>
</dbReference>
<keyword evidence="3 6" id="KW-0812">Transmembrane</keyword>
<evidence type="ECO:0000256" key="3">
    <source>
        <dbReference type="ARBA" id="ARBA00022692"/>
    </source>
</evidence>
<evidence type="ECO:0000313" key="8">
    <source>
        <dbReference type="EMBL" id="PVH27127.1"/>
    </source>
</evidence>
<keyword evidence="2" id="KW-1003">Cell membrane</keyword>
<proteinExistence type="predicted"/>
<feature type="domain" description="DUF3817" evidence="7">
    <location>
        <begin position="38"/>
        <end position="133"/>
    </location>
</feature>
<dbReference type="AlphaFoldDB" id="A0A2T8HNV9"/>
<evidence type="ECO:0000256" key="6">
    <source>
        <dbReference type="SAM" id="Phobius"/>
    </source>
</evidence>
<dbReference type="PANTHER" id="PTHR40077">
    <property type="entry name" value="MEMBRANE PROTEIN-RELATED"/>
    <property type="match status" value="1"/>
</dbReference>
<evidence type="ECO:0000256" key="2">
    <source>
        <dbReference type="ARBA" id="ARBA00022475"/>
    </source>
</evidence>
<evidence type="ECO:0000256" key="4">
    <source>
        <dbReference type="ARBA" id="ARBA00022989"/>
    </source>
</evidence>
<dbReference type="EMBL" id="QDKG01000001">
    <property type="protein sequence ID" value="PVH27127.1"/>
    <property type="molecule type" value="Genomic_DNA"/>
</dbReference>
<evidence type="ECO:0000259" key="7">
    <source>
        <dbReference type="Pfam" id="PF12823"/>
    </source>
</evidence>
<protein>
    <recommendedName>
        <fullName evidence="7">DUF3817 domain-containing protein</fullName>
    </recommendedName>
</protein>
<keyword evidence="5 6" id="KW-0472">Membrane</keyword>
<dbReference type="Pfam" id="PF12823">
    <property type="entry name" value="DUF3817"/>
    <property type="match status" value="1"/>
</dbReference>
<evidence type="ECO:0000256" key="1">
    <source>
        <dbReference type="ARBA" id="ARBA00004651"/>
    </source>
</evidence>